<name>T0ZBD8_9ZZZZ</name>
<proteinExistence type="predicted"/>
<dbReference type="Gene3D" id="3.40.605.10">
    <property type="entry name" value="Aldehyde Dehydrogenase, Chain A, domain 1"/>
    <property type="match status" value="1"/>
</dbReference>
<protein>
    <submittedName>
        <fullName evidence="1">Aldehyde dehydrogenase (NAD) family protein</fullName>
    </submittedName>
</protein>
<gene>
    <name evidence="1" type="ORF">B1B_14569</name>
</gene>
<dbReference type="InterPro" id="IPR016162">
    <property type="entry name" value="Ald_DH_N"/>
</dbReference>
<dbReference type="AlphaFoldDB" id="T0ZBD8"/>
<comment type="caution">
    <text evidence="1">The sequence shown here is derived from an EMBL/GenBank/DDBJ whole genome shotgun (WGS) entry which is preliminary data.</text>
</comment>
<accession>T0ZBD8</accession>
<dbReference type="EMBL" id="AUZY01009659">
    <property type="protein sequence ID" value="EQD41402.1"/>
    <property type="molecule type" value="Genomic_DNA"/>
</dbReference>
<dbReference type="GO" id="GO:0016491">
    <property type="term" value="F:oxidoreductase activity"/>
    <property type="evidence" value="ECO:0007669"/>
    <property type="project" value="InterPro"/>
</dbReference>
<evidence type="ECO:0000313" key="1">
    <source>
        <dbReference type="EMBL" id="EQD41402.1"/>
    </source>
</evidence>
<reference evidence="1" key="2">
    <citation type="journal article" date="2014" name="ISME J.">
        <title>Microbial stratification in low pH oxic and suboxic macroscopic growths along an acid mine drainage.</title>
        <authorList>
            <person name="Mendez-Garcia C."/>
            <person name="Mesa V."/>
            <person name="Sprenger R.R."/>
            <person name="Richter M."/>
            <person name="Diez M.S."/>
            <person name="Solano J."/>
            <person name="Bargiela R."/>
            <person name="Golyshina O.V."/>
            <person name="Manteca A."/>
            <person name="Ramos J.L."/>
            <person name="Gallego J.R."/>
            <person name="Llorente I."/>
            <person name="Martins Dos Santos V.A."/>
            <person name="Jensen O.N."/>
            <person name="Pelaez A.I."/>
            <person name="Sanchez J."/>
            <person name="Ferrer M."/>
        </authorList>
    </citation>
    <scope>NUCLEOTIDE SEQUENCE</scope>
</reference>
<organism evidence="1">
    <name type="scientific">mine drainage metagenome</name>
    <dbReference type="NCBI Taxonomy" id="410659"/>
    <lineage>
        <taxon>unclassified sequences</taxon>
        <taxon>metagenomes</taxon>
        <taxon>ecological metagenomes</taxon>
    </lineage>
</organism>
<sequence>MQHGGPWPSATVPWATSVGAGAIGRWLRPVSYQTVPRDLLPDVLRDDSSLGVPRRIDGVVEVP</sequence>
<reference evidence="1" key="1">
    <citation type="submission" date="2013-08" db="EMBL/GenBank/DDBJ databases">
        <authorList>
            <person name="Mendez C."/>
            <person name="Richter M."/>
            <person name="Ferrer M."/>
            <person name="Sanchez J."/>
        </authorList>
    </citation>
    <scope>NUCLEOTIDE SEQUENCE</scope>
</reference>